<evidence type="ECO:0000256" key="1">
    <source>
        <dbReference type="SAM" id="MobiDB-lite"/>
    </source>
</evidence>
<comment type="caution">
    <text evidence="2">The sequence shown here is derived from an EMBL/GenBank/DDBJ whole genome shotgun (WGS) entry which is preliminary data.</text>
</comment>
<sequence length="116" mass="12873">MPTGFRRTADTKRLQSRATQLPQGVFPIEEAPRLRRPYGFEEPAVTVEGRIYTADGVFAQVLQPANSLGSVAGDEGGNATMINEPAGGGAPDNAKQQSRDEKKKRQWRKWTNFWLV</sequence>
<evidence type="ECO:0000313" key="2">
    <source>
        <dbReference type="EMBL" id="PPR03347.1"/>
    </source>
</evidence>
<reference evidence="2 3" key="1">
    <citation type="journal article" date="2018" name="Evol. Lett.">
        <title>Horizontal gene cluster transfer increased hallucinogenic mushroom diversity.</title>
        <authorList>
            <person name="Reynolds H.T."/>
            <person name="Vijayakumar V."/>
            <person name="Gluck-Thaler E."/>
            <person name="Korotkin H.B."/>
            <person name="Matheny P.B."/>
            <person name="Slot J.C."/>
        </authorList>
    </citation>
    <scope>NUCLEOTIDE SEQUENCE [LARGE SCALE GENOMIC DNA]</scope>
    <source>
        <strain evidence="2 3">SRW20</strain>
    </source>
</reference>
<proteinExistence type="predicted"/>
<dbReference type="InParanoid" id="A0A409YJY4"/>
<evidence type="ECO:0000313" key="3">
    <source>
        <dbReference type="Proteomes" id="UP000284706"/>
    </source>
</evidence>
<dbReference type="EMBL" id="NHYE01000745">
    <property type="protein sequence ID" value="PPR03347.1"/>
    <property type="molecule type" value="Genomic_DNA"/>
</dbReference>
<protein>
    <submittedName>
        <fullName evidence="2">Uncharacterized protein</fullName>
    </submittedName>
</protein>
<gene>
    <name evidence="2" type="ORF">CVT26_007775</name>
</gene>
<dbReference type="AlphaFoldDB" id="A0A409YJY4"/>
<accession>A0A409YJY4</accession>
<dbReference type="Proteomes" id="UP000284706">
    <property type="component" value="Unassembled WGS sequence"/>
</dbReference>
<keyword evidence="3" id="KW-1185">Reference proteome</keyword>
<organism evidence="2 3">
    <name type="scientific">Gymnopilus dilepis</name>
    <dbReference type="NCBI Taxonomy" id="231916"/>
    <lineage>
        <taxon>Eukaryota</taxon>
        <taxon>Fungi</taxon>
        <taxon>Dikarya</taxon>
        <taxon>Basidiomycota</taxon>
        <taxon>Agaricomycotina</taxon>
        <taxon>Agaricomycetes</taxon>
        <taxon>Agaricomycetidae</taxon>
        <taxon>Agaricales</taxon>
        <taxon>Agaricineae</taxon>
        <taxon>Hymenogastraceae</taxon>
        <taxon>Gymnopilus</taxon>
    </lineage>
</organism>
<feature type="region of interest" description="Disordered" evidence="1">
    <location>
        <begin position="72"/>
        <end position="106"/>
    </location>
</feature>
<name>A0A409YJY4_9AGAR</name>